<organism evidence="1">
    <name type="scientific">Morchella brunnea</name>
    <dbReference type="NCBI Taxonomy" id="1174671"/>
    <lineage>
        <taxon>Eukaryota</taxon>
        <taxon>Fungi</taxon>
        <taxon>Dikarya</taxon>
        <taxon>Ascomycota</taxon>
        <taxon>Pezizomycotina</taxon>
        <taxon>Pezizomycetes</taxon>
        <taxon>Pezizales</taxon>
        <taxon>Morchellaceae</taxon>
        <taxon>Morchella</taxon>
    </lineage>
</organism>
<proteinExistence type="predicted"/>
<protein>
    <submittedName>
        <fullName evidence="1">Uncharacterized protein</fullName>
    </submittedName>
</protein>
<keyword evidence="1" id="KW-0496">Mitochondrion</keyword>
<evidence type="ECO:0000313" key="1">
    <source>
        <dbReference type="EMBL" id="UBU98547.1"/>
    </source>
</evidence>
<dbReference type="AlphaFoldDB" id="A0A8K1I7L3"/>
<reference evidence="1" key="1">
    <citation type="submission" date="2021-01" db="EMBL/GenBank/DDBJ databases">
        <authorList>
            <person name="Sun H.-H."/>
            <person name="Zhang S."/>
            <person name="Zhang Y.-J."/>
        </authorList>
    </citation>
    <scope>NUCLEOTIDE SEQUENCE</scope>
    <source>
        <strain evidence="1">CMM1</strain>
    </source>
</reference>
<dbReference type="RefSeq" id="YP_010218710.1">
    <property type="nucleotide sequence ID" value="NC_058917.1"/>
</dbReference>
<sequence length="126" mass="14424">MPLSLIFFFNNKIKIIKKKNREGASFGEPGIFFLPRRLAHLEPAGRPVIKKIIWFFLTGGGGEGVWVRCYPLFSNQGPHRRSRCCGVCIYIQTWSPPHPPDTGTFFITYLLTYAAKQRKKICTSFV</sequence>
<name>A0A8K1I7L3_9PEZI</name>
<geneLocation type="mitochondrion" evidence="1"/>
<gene>
    <name evidence="1" type="primary">orf126B</name>
</gene>
<accession>A0A8K1I7L3</accession>
<dbReference type="GeneID" id="68665207"/>
<dbReference type="EMBL" id="MW538937">
    <property type="protein sequence ID" value="UBU98547.1"/>
    <property type="molecule type" value="Genomic_DNA"/>
</dbReference>